<dbReference type="InterPro" id="IPR016197">
    <property type="entry name" value="Chromo-like_dom_sf"/>
</dbReference>
<feature type="region of interest" description="Disordered" evidence="2">
    <location>
        <begin position="218"/>
        <end position="241"/>
    </location>
</feature>
<dbReference type="AlphaFoldDB" id="A0A090N5L1"/>
<organism evidence="4">
    <name type="scientific">Fusarium clavum</name>
    <dbReference type="NCBI Taxonomy" id="2594811"/>
    <lineage>
        <taxon>Eukaryota</taxon>
        <taxon>Fungi</taxon>
        <taxon>Dikarya</taxon>
        <taxon>Ascomycota</taxon>
        <taxon>Pezizomycotina</taxon>
        <taxon>Sordariomycetes</taxon>
        <taxon>Hypocreomycetidae</taxon>
        <taxon>Hypocreales</taxon>
        <taxon>Nectriaceae</taxon>
        <taxon>Fusarium</taxon>
        <taxon>Fusarium incarnatum-equiseti species complex</taxon>
    </lineage>
</organism>
<protein>
    <submittedName>
        <fullName evidence="4">WGS project CBMI000000000 data, contig CS3069_c001924</fullName>
    </submittedName>
</protein>
<dbReference type="SUPFAM" id="SSF54160">
    <property type="entry name" value="Chromo domain-like"/>
    <property type="match status" value="1"/>
</dbReference>
<dbReference type="Gene3D" id="2.40.50.40">
    <property type="match status" value="1"/>
</dbReference>
<dbReference type="EMBL" id="CBMI010001922">
    <property type="protein sequence ID" value="CEG04721.1"/>
    <property type="molecule type" value="Genomic_DNA"/>
</dbReference>
<proteinExistence type="predicted"/>
<evidence type="ECO:0000259" key="3">
    <source>
        <dbReference type="SMART" id="SM00298"/>
    </source>
</evidence>
<sequence length="241" mass="27111">MSDPSPRSAFGVLDQADTVDIYASCGSSGGSSFYTDTHFGVARPSPNSTVLLEQVDEGFLDEVPISGVDDPSLPVDPQLVSGDDITTPWEPVSAISTDTGPMEVTIVERSNDDTQPHYPHDLSEQEAYLVDSLLGRWGKGLFYLRWLDGSYGWEPRENILDDELVRRFDESYQGFKDGVEVLRTRSRNGKVEYRLHWEGRPKGEDWWVAEKELHPELIEEHKPRKKGHGKKGHGKKGRRAN</sequence>
<evidence type="ECO:0000313" key="4">
    <source>
        <dbReference type="EMBL" id="CEG04721.1"/>
    </source>
</evidence>
<feature type="domain" description="Chromo" evidence="3">
    <location>
        <begin position="174"/>
        <end position="226"/>
    </location>
</feature>
<dbReference type="SMART" id="SM00298">
    <property type="entry name" value="CHROMO"/>
    <property type="match status" value="2"/>
</dbReference>
<comment type="subunit">
    <text evidence="1">Component of the NuA4 histone acetyltransferase complex.</text>
</comment>
<gene>
    <name evidence="4" type="ORF">BN850_0071860</name>
</gene>
<name>A0A090N5L1_9HYPO</name>
<feature type="compositionally biased region" description="Basic residues" evidence="2">
    <location>
        <begin position="223"/>
        <end position="241"/>
    </location>
</feature>
<evidence type="ECO:0000256" key="2">
    <source>
        <dbReference type="SAM" id="MobiDB-lite"/>
    </source>
</evidence>
<accession>A0A090N5L1</accession>
<reference evidence="4" key="1">
    <citation type="submission" date="2013-05" db="EMBL/GenBank/DDBJ databases">
        <title>Draft genome sequences of six wheat associated Fusarium spp. isolates.</title>
        <authorList>
            <person name="Moolhuijzen P.M."/>
            <person name="Manners J.M."/>
            <person name="Wilcox S."/>
            <person name="Bellgard M.I."/>
            <person name="Gardiner D.M."/>
        </authorList>
    </citation>
    <scope>NUCLEOTIDE SEQUENCE</scope>
    <source>
        <strain evidence="4">CS3069</strain>
    </source>
</reference>
<feature type="domain" description="Chromo" evidence="3">
    <location>
        <begin position="127"/>
        <end position="173"/>
    </location>
</feature>
<evidence type="ECO:0000256" key="1">
    <source>
        <dbReference type="ARBA" id="ARBA00011353"/>
    </source>
</evidence>
<dbReference type="InterPro" id="IPR000953">
    <property type="entry name" value="Chromo/chromo_shadow_dom"/>
</dbReference>
<dbReference type="GO" id="GO:0006338">
    <property type="term" value="P:chromatin remodeling"/>
    <property type="evidence" value="ECO:0007669"/>
    <property type="project" value="UniProtKB-ARBA"/>
</dbReference>
<dbReference type="EMBL" id="HG318965">
    <property type="protein sequence ID" value="CEG05819.1"/>
    <property type="molecule type" value="Genomic_DNA"/>
</dbReference>